<reference evidence="5 6" key="1">
    <citation type="submission" date="2019-12" db="EMBL/GenBank/DDBJ databases">
        <title>Maritimibacter sp. nov. sp. isolated from sea sand.</title>
        <authorList>
            <person name="Kim J."/>
            <person name="Jeong S.E."/>
            <person name="Jung H.S."/>
            <person name="Jeon C.O."/>
        </authorList>
    </citation>
    <scope>NUCLEOTIDE SEQUENCE [LARGE SCALE GENOMIC DNA]</scope>
    <source>
        <strain evidence="5 6">DP07</strain>
    </source>
</reference>
<evidence type="ECO:0000259" key="4">
    <source>
        <dbReference type="Pfam" id="PF00724"/>
    </source>
</evidence>
<dbReference type="EMBL" id="WTUX01000012">
    <property type="protein sequence ID" value="MZR13408.1"/>
    <property type="molecule type" value="Genomic_DNA"/>
</dbReference>
<dbReference type="SUPFAM" id="SSF51395">
    <property type="entry name" value="FMN-linked oxidoreductases"/>
    <property type="match status" value="1"/>
</dbReference>
<dbReference type="GO" id="GO:0005829">
    <property type="term" value="C:cytosol"/>
    <property type="evidence" value="ECO:0007669"/>
    <property type="project" value="UniProtKB-ARBA"/>
</dbReference>
<dbReference type="GO" id="GO:0016628">
    <property type="term" value="F:oxidoreductase activity, acting on the CH-CH group of donors, NAD or NADP as acceptor"/>
    <property type="evidence" value="ECO:0007669"/>
    <property type="project" value="UniProtKB-ARBA"/>
</dbReference>
<dbReference type="PANTHER" id="PTHR22893">
    <property type="entry name" value="NADH OXIDOREDUCTASE-RELATED"/>
    <property type="match status" value="1"/>
</dbReference>
<dbReference type="Pfam" id="PF00724">
    <property type="entry name" value="Oxidored_FMN"/>
    <property type="match status" value="1"/>
</dbReference>
<gene>
    <name evidence="5" type="ORF">GQE99_10310</name>
</gene>
<dbReference type="InterPro" id="IPR013785">
    <property type="entry name" value="Aldolase_TIM"/>
</dbReference>
<proteinExistence type="inferred from homology"/>
<dbReference type="InterPro" id="IPR001155">
    <property type="entry name" value="OxRdtase_FMN_N"/>
</dbReference>
<dbReference type="AlphaFoldDB" id="A0A845M4T3"/>
<comment type="similarity">
    <text evidence="2">Belongs to the NADH:flavin oxidoreductase/NADH oxidase family.</text>
</comment>
<sequence length="368" mass="39361">MTGTDLFGPAKLGAFDLQNRVAMAPMTRHRALDGGWTPADYAPDYYGARSSAGLIITEATQCSAGAAGYPRTPGLWCDRHLDVWTKVVAAIQAGGAKAVLQVWHCGRISHPDNLPTGHDVIGPSPVAADAFNISDKQGGVQVQMPVPMEMSEAAIEQVIAEYAQCARYAKAAGFDGLEIHAANGYLLEQFASSNTNLRTDAWGGSVENRLRLQDRVIAVVAEVFGHDRVGIRFSPFGTFNDIHDDDPLGIYIAKLKHAERSGVGYVHVIRPSVSGNVDSDAPMPKADVVAIAREYFSGLLIAAGQFDRAESEAELAAGKCDIIAFGRPFLANPDLVERLKSGAPLKQPRTELIYAGGREGYVDDIAAV</sequence>
<evidence type="ECO:0000256" key="1">
    <source>
        <dbReference type="ARBA" id="ARBA00001917"/>
    </source>
</evidence>
<accession>A0A845M4T3</accession>
<evidence type="ECO:0000256" key="2">
    <source>
        <dbReference type="ARBA" id="ARBA00005979"/>
    </source>
</evidence>
<evidence type="ECO:0000313" key="6">
    <source>
        <dbReference type="Proteomes" id="UP000467322"/>
    </source>
</evidence>
<dbReference type="RefSeq" id="WP_161351534.1">
    <property type="nucleotide sequence ID" value="NZ_WTUX01000012.1"/>
</dbReference>
<comment type="caution">
    <text evidence="5">The sequence shown here is derived from an EMBL/GenBank/DDBJ whole genome shotgun (WGS) entry which is preliminary data.</text>
</comment>
<dbReference type="CDD" id="cd02933">
    <property type="entry name" value="OYE_like_FMN"/>
    <property type="match status" value="1"/>
</dbReference>
<feature type="domain" description="NADH:flavin oxidoreductase/NADH oxidase N-terminal" evidence="4">
    <location>
        <begin position="5"/>
        <end position="345"/>
    </location>
</feature>
<dbReference type="InterPro" id="IPR045247">
    <property type="entry name" value="Oye-like"/>
</dbReference>
<name>A0A845M4T3_9RHOB</name>
<protein>
    <submittedName>
        <fullName evidence="5">Alkene reductase</fullName>
    </submittedName>
</protein>
<dbReference type="FunFam" id="3.20.20.70:FF:000059">
    <property type="entry name" value="N-ethylmaleimide reductase, FMN-linked"/>
    <property type="match status" value="1"/>
</dbReference>
<organism evidence="5 6">
    <name type="scientific">Maritimibacter harenae</name>
    <dbReference type="NCBI Taxonomy" id="2606218"/>
    <lineage>
        <taxon>Bacteria</taxon>
        <taxon>Pseudomonadati</taxon>
        <taxon>Pseudomonadota</taxon>
        <taxon>Alphaproteobacteria</taxon>
        <taxon>Rhodobacterales</taxon>
        <taxon>Roseobacteraceae</taxon>
        <taxon>Maritimibacter</taxon>
    </lineage>
</organism>
<evidence type="ECO:0000313" key="5">
    <source>
        <dbReference type="EMBL" id="MZR13408.1"/>
    </source>
</evidence>
<dbReference type="GO" id="GO:0010181">
    <property type="term" value="F:FMN binding"/>
    <property type="evidence" value="ECO:0007669"/>
    <property type="project" value="InterPro"/>
</dbReference>
<keyword evidence="3" id="KW-0560">Oxidoreductase</keyword>
<dbReference type="Proteomes" id="UP000467322">
    <property type="component" value="Unassembled WGS sequence"/>
</dbReference>
<comment type="cofactor">
    <cofactor evidence="1">
        <name>FMN</name>
        <dbReference type="ChEBI" id="CHEBI:58210"/>
    </cofactor>
</comment>
<dbReference type="PANTHER" id="PTHR22893:SF91">
    <property type="entry name" value="NADPH DEHYDROGENASE 2-RELATED"/>
    <property type="match status" value="1"/>
</dbReference>
<dbReference type="Gene3D" id="3.20.20.70">
    <property type="entry name" value="Aldolase class I"/>
    <property type="match status" value="1"/>
</dbReference>
<keyword evidence="6" id="KW-1185">Reference proteome</keyword>
<evidence type="ECO:0000256" key="3">
    <source>
        <dbReference type="ARBA" id="ARBA00023002"/>
    </source>
</evidence>